<evidence type="ECO:0000313" key="3">
    <source>
        <dbReference type="Proteomes" id="UP000631312"/>
    </source>
</evidence>
<feature type="domain" description="DM13" evidence="1">
    <location>
        <begin position="1"/>
        <end position="93"/>
    </location>
</feature>
<keyword evidence="3" id="KW-1185">Reference proteome</keyword>
<evidence type="ECO:0000259" key="1">
    <source>
        <dbReference type="PROSITE" id="PS51549"/>
    </source>
</evidence>
<dbReference type="Proteomes" id="UP000631312">
    <property type="component" value="Unassembled WGS sequence"/>
</dbReference>
<proteinExistence type="predicted"/>
<accession>A0ABQ4ADI1</accession>
<evidence type="ECO:0000313" key="2">
    <source>
        <dbReference type="EMBL" id="GIE39071.1"/>
    </source>
</evidence>
<sequence length="94" mass="10468">MSYPLGKPGSCRVLVDEEADRHAGPASRRLACARRRDGWYVFDDGRHVDVGALKGDKGSQNYPIPDDLDLTVYRSVSIRCERFHVSFGAAQLTD</sequence>
<dbReference type="InterPro" id="IPR019545">
    <property type="entry name" value="DM13_domain"/>
</dbReference>
<gene>
    <name evidence="2" type="ORF">Alo02nite_19690</name>
</gene>
<dbReference type="Pfam" id="PF10517">
    <property type="entry name" value="DM13"/>
    <property type="match status" value="1"/>
</dbReference>
<dbReference type="PROSITE" id="PS51549">
    <property type="entry name" value="DM13"/>
    <property type="match status" value="1"/>
</dbReference>
<organism evidence="2 3">
    <name type="scientific">Actinoplanes lobatus</name>
    <dbReference type="NCBI Taxonomy" id="113568"/>
    <lineage>
        <taxon>Bacteria</taxon>
        <taxon>Bacillati</taxon>
        <taxon>Actinomycetota</taxon>
        <taxon>Actinomycetes</taxon>
        <taxon>Micromonosporales</taxon>
        <taxon>Micromonosporaceae</taxon>
        <taxon>Actinoplanes</taxon>
    </lineage>
</organism>
<name>A0ABQ4ADI1_9ACTN</name>
<dbReference type="EMBL" id="BOMP01000031">
    <property type="protein sequence ID" value="GIE39071.1"/>
    <property type="molecule type" value="Genomic_DNA"/>
</dbReference>
<comment type="caution">
    <text evidence="2">The sequence shown here is derived from an EMBL/GenBank/DDBJ whole genome shotgun (WGS) entry which is preliminary data.</text>
</comment>
<reference evidence="2 3" key="1">
    <citation type="submission" date="2021-01" db="EMBL/GenBank/DDBJ databases">
        <title>Whole genome shotgun sequence of Actinoplanes lobatus NBRC 12513.</title>
        <authorList>
            <person name="Komaki H."/>
            <person name="Tamura T."/>
        </authorList>
    </citation>
    <scope>NUCLEOTIDE SEQUENCE [LARGE SCALE GENOMIC DNA]</scope>
    <source>
        <strain evidence="2 3">NBRC 12513</strain>
    </source>
</reference>
<protein>
    <recommendedName>
        <fullName evidence="1">DM13 domain-containing protein</fullName>
    </recommendedName>
</protein>